<dbReference type="Pfam" id="PF08544">
    <property type="entry name" value="GHMP_kinases_C"/>
    <property type="match status" value="1"/>
</dbReference>
<dbReference type="UniPathway" id="UPA00057">
    <property type="reaction ID" value="UER00098"/>
</dbReference>
<dbReference type="InterPro" id="IPR006204">
    <property type="entry name" value="GHMP_kinase_N_dom"/>
</dbReference>
<evidence type="ECO:0000256" key="4">
    <source>
        <dbReference type="ARBA" id="ARBA00022741"/>
    </source>
</evidence>
<evidence type="ECO:0000256" key="5">
    <source>
        <dbReference type="ARBA" id="ARBA00022777"/>
    </source>
</evidence>
<dbReference type="STRING" id="1423807.FD16_GL001806"/>
<dbReference type="GO" id="GO:0019287">
    <property type="term" value="P:isopentenyl diphosphate biosynthetic process, mevalonate pathway"/>
    <property type="evidence" value="ECO:0007669"/>
    <property type="project" value="UniProtKB-UniPathway"/>
</dbReference>
<proteinExistence type="predicted"/>
<evidence type="ECO:0000259" key="10">
    <source>
        <dbReference type="Pfam" id="PF00288"/>
    </source>
</evidence>
<feature type="domain" description="GHMP kinase N-terminal" evidence="10">
    <location>
        <begin position="72"/>
        <end position="151"/>
    </location>
</feature>
<evidence type="ECO:0000256" key="2">
    <source>
        <dbReference type="ARBA" id="ARBA00022516"/>
    </source>
</evidence>
<dbReference type="GO" id="GO:0005829">
    <property type="term" value="C:cytosol"/>
    <property type="evidence" value="ECO:0007669"/>
    <property type="project" value="TreeGrafter"/>
</dbReference>
<dbReference type="eggNOG" id="COG1577">
    <property type="taxonomic scope" value="Bacteria"/>
</dbReference>
<keyword evidence="6" id="KW-0067">ATP-binding</keyword>
<keyword evidence="3" id="KW-0808">Transferase</keyword>
<dbReference type="AlphaFoldDB" id="A0A0R1VUI0"/>
<dbReference type="InterPro" id="IPR020568">
    <property type="entry name" value="Ribosomal_Su5_D2-typ_SF"/>
</dbReference>
<reference evidence="12 13" key="1">
    <citation type="journal article" date="2015" name="Genome Announc.">
        <title>Expanding the biotechnology potential of lactobacilli through comparative genomics of 213 strains and associated genera.</title>
        <authorList>
            <person name="Sun Z."/>
            <person name="Harris H.M."/>
            <person name="McCann A."/>
            <person name="Guo C."/>
            <person name="Argimon S."/>
            <person name="Zhang W."/>
            <person name="Yang X."/>
            <person name="Jeffery I.B."/>
            <person name="Cooney J.C."/>
            <person name="Kagawa T.F."/>
            <person name="Liu W."/>
            <person name="Song Y."/>
            <person name="Salvetti E."/>
            <person name="Wrobel A."/>
            <person name="Rasinkangas P."/>
            <person name="Parkhill J."/>
            <person name="Rea M.C."/>
            <person name="O'Sullivan O."/>
            <person name="Ritari J."/>
            <person name="Douillard F.P."/>
            <person name="Paul Ross R."/>
            <person name="Yang R."/>
            <person name="Briner A.E."/>
            <person name="Felis G.E."/>
            <person name="de Vos W.M."/>
            <person name="Barrangou R."/>
            <person name="Klaenhammer T.R."/>
            <person name="Caufield P.W."/>
            <person name="Cui Y."/>
            <person name="Zhang H."/>
            <person name="O'Toole P.W."/>
        </authorList>
    </citation>
    <scope>NUCLEOTIDE SEQUENCE [LARGE SCALE GENOMIC DNA]</scope>
    <source>
        <strain evidence="12 13">DSM 5007</strain>
    </source>
</reference>
<keyword evidence="5 12" id="KW-0418">Kinase</keyword>
<evidence type="ECO:0000256" key="1">
    <source>
        <dbReference type="ARBA" id="ARBA00022490"/>
    </source>
</evidence>
<dbReference type="Proteomes" id="UP000051820">
    <property type="component" value="Unassembled WGS sequence"/>
</dbReference>
<dbReference type="SUPFAM" id="SSF54211">
    <property type="entry name" value="Ribosomal protein S5 domain 2-like"/>
    <property type="match status" value="1"/>
</dbReference>
<dbReference type="InterPro" id="IPR006205">
    <property type="entry name" value="Mev_gal_kin"/>
</dbReference>
<evidence type="ECO:0000256" key="8">
    <source>
        <dbReference type="ARBA" id="ARBA00023098"/>
    </source>
</evidence>
<feature type="domain" description="GHMP kinase C-terminal" evidence="11">
    <location>
        <begin position="225"/>
        <end position="300"/>
    </location>
</feature>
<dbReference type="InterPro" id="IPR014721">
    <property type="entry name" value="Ribsml_uS5_D2-typ_fold_subgr"/>
</dbReference>
<dbReference type="InterPro" id="IPR013750">
    <property type="entry name" value="GHMP_kinase_C_dom"/>
</dbReference>
<evidence type="ECO:0000313" key="13">
    <source>
        <dbReference type="Proteomes" id="UP000051820"/>
    </source>
</evidence>
<keyword evidence="13" id="KW-1185">Reference proteome</keyword>
<evidence type="ECO:0000256" key="7">
    <source>
        <dbReference type="ARBA" id="ARBA00022842"/>
    </source>
</evidence>
<evidence type="ECO:0000313" key="12">
    <source>
        <dbReference type="EMBL" id="KRM09422.1"/>
    </source>
</evidence>
<dbReference type="InterPro" id="IPR036554">
    <property type="entry name" value="GHMP_kinase_C_sf"/>
</dbReference>
<keyword evidence="4" id="KW-0547">Nucleotide-binding</keyword>
<name>A0A0R1VUI0_9LACO</name>
<dbReference type="Gene3D" id="3.30.230.10">
    <property type="match status" value="1"/>
</dbReference>
<accession>A0A0R1VUI0</accession>
<dbReference type="GO" id="GO:0005524">
    <property type="term" value="F:ATP binding"/>
    <property type="evidence" value="ECO:0007669"/>
    <property type="project" value="UniProtKB-KW"/>
</dbReference>
<organism evidence="12 13">
    <name type="scientific">Paucilactobacillus suebicus DSM 5007 = KCTC 3549</name>
    <dbReference type="NCBI Taxonomy" id="1423807"/>
    <lineage>
        <taxon>Bacteria</taxon>
        <taxon>Bacillati</taxon>
        <taxon>Bacillota</taxon>
        <taxon>Bacilli</taxon>
        <taxon>Lactobacillales</taxon>
        <taxon>Lactobacillaceae</taxon>
        <taxon>Paucilactobacillus</taxon>
    </lineage>
</organism>
<evidence type="ECO:0000256" key="9">
    <source>
        <dbReference type="ARBA" id="ARBA00029438"/>
    </source>
</evidence>
<comment type="pathway">
    <text evidence="9">Isoprenoid biosynthesis; isopentenyl diphosphate biosynthesis via mevalonate pathway; isopentenyl diphosphate from (R)-mevalonate: step 1/3.</text>
</comment>
<dbReference type="NCBIfam" id="TIGR00549">
    <property type="entry name" value="mevalon_kin"/>
    <property type="match status" value="1"/>
</dbReference>
<evidence type="ECO:0000256" key="3">
    <source>
        <dbReference type="ARBA" id="ARBA00022679"/>
    </source>
</evidence>
<dbReference type="OrthoDB" id="9764892at2"/>
<dbReference type="GO" id="GO:0004496">
    <property type="term" value="F:mevalonate kinase activity"/>
    <property type="evidence" value="ECO:0007669"/>
    <property type="project" value="InterPro"/>
</dbReference>
<comment type="caution">
    <text evidence="12">The sequence shown here is derived from an EMBL/GenBank/DDBJ whole genome shotgun (WGS) entry which is preliminary data.</text>
</comment>
<keyword evidence="8" id="KW-0443">Lipid metabolism</keyword>
<dbReference type="PATRIC" id="fig|1423807.3.peg.1850"/>
<dbReference type="RefSeq" id="WP_010622152.1">
    <property type="nucleotide sequence ID" value="NZ_AZGF01000042.1"/>
</dbReference>
<gene>
    <name evidence="12" type="ORF">FD16_GL001806</name>
</gene>
<keyword evidence="1" id="KW-0963">Cytoplasm</keyword>
<dbReference type="SUPFAM" id="SSF55060">
    <property type="entry name" value="GHMP Kinase, C-terminal domain"/>
    <property type="match status" value="1"/>
</dbReference>
<evidence type="ECO:0000259" key="11">
    <source>
        <dbReference type="Pfam" id="PF08544"/>
    </source>
</evidence>
<sequence length="315" mass="33918">MVRKGSGTSHAKIILIGEHSVVYGQPAIALPLSRVTCTATMTETLTPVRTIDSRYFDGLITELPEQMAGVRKLLDRLIRYFNGEKDYWHLSITSMLPAERGMGSSAATAVAIIKSFFDYYDTSLDQDLLLKLADVEEQVTHRSPSGLDAATVSSIQPIWYVKGKQNESLSMNIDGTLLIVDTGVHGQTKEAIAAVKQELENNSTKATKRISHLGQLTTETRQHLIKNEVALLGKCLTLAQHDLSALSVSHPSIDSLIDVAMNEGALGAKLTGGGRGGCFLVLLPNESAAKLLAVKMVEAGASATWIQPLSGGFED</sequence>
<dbReference type="Pfam" id="PF00288">
    <property type="entry name" value="GHMP_kinases_N"/>
    <property type="match status" value="1"/>
</dbReference>
<dbReference type="PANTHER" id="PTHR43290">
    <property type="entry name" value="MEVALONATE KINASE"/>
    <property type="match status" value="1"/>
</dbReference>
<dbReference type="Gene3D" id="3.30.70.890">
    <property type="entry name" value="GHMP kinase, C-terminal domain"/>
    <property type="match status" value="1"/>
</dbReference>
<evidence type="ECO:0000256" key="6">
    <source>
        <dbReference type="ARBA" id="ARBA00022840"/>
    </source>
</evidence>
<dbReference type="EMBL" id="AZGF01000042">
    <property type="protein sequence ID" value="KRM09422.1"/>
    <property type="molecule type" value="Genomic_DNA"/>
</dbReference>
<dbReference type="PRINTS" id="PR00959">
    <property type="entry name" value="MEVGALKINASE"/>
</dbReference>
<keyword evidence="2" id="KW-0444">Lipid biosynthesis</keyword>
<keyword evidence="7" id="KW-0460">Magnesium</keyword>
<protein>
    <submittedName>
        <fullName evidence="12">Mevalonate kinase</fullName>
    </submittedName>
</protein>
<dbReference type="PANTHER" id="PTHR43290:SF2">
    <property type="entry name" value="MEVALONATE KINASE"/>
    <property type="match status" value="1"/>
</dbReference>